<gene>
    <name evidence="2" type="ORF">NX794_14465</name>
</gene>
<evidence type="ECO:0000256" key="1">
    <source>
        <dbReference type="SAM" id="MobiDB-lite"/>
    </source>
</evidence>
<sequence>MAEHGGEATSTRETPRSRLYDYDYDYGHDHDHMEAAGAGQPAPGTPAASAAPAPPEHAAAVTDATEAVERRRREFATLLGEFRRAAVLVPVDETGAPLTGDQGGIRWIYAFSDEAALARFALARGEGEREWAYQRCLGARLLDAGVRAAGVPCGVALDVGSAGEGALFPPVSGIVPDAVAVDRPVEETKGRPGDER</sequence>
<dbReference type="Proteomes" id="UP001205612">
    <property type="component" value="Unassembled WGS sequence"/>
</dbReference>
<evidence type="ECO:0000313" key="3">
    <source>
        <dbReference type="Proteomes" id="UP001205612"/>
    </source>
</evidence>
<dbReference type="EMBL" id="JANUGP010000009">
    <property type="protein sequence ID" value="MCS0602405.1"/>
    <property type="molecule type" value="Genomic_DNA"/>
</dbReference>
<organism evidence="2 3">
    <name type="scientific">Streptomyces pyxinicus</name>
    <dbReference type="NCBI Taxonomy" id="2970331"/>
    <lineage>
        <taxon>Bacteria</taxon>
        <taxon>Bacillati</taxon>
        <taxon>Actinomycetota</taxon>
        <taxon>Actinomycetes</taxon>
        <taxon>Kitasatosporales</taxon>
        <taxon>Streptomycetaceae</taxon>
        <taxon>Streptomyces</taxon>
    </lineage>
</organism>
<feature type="compositionally biased region" description="Low complexity" evidence="1">
    <location>
        <begin position="35"/>
        <end position="65"/>
    </location>
</feature>
<proteinExistence type="predicted"/>
<comment type="caution">
    <text evidence="2">The sequence shown here is derived from an EMBL/GenBank/DDBJ whole genome shotgun (WGS) entry which is preliminary data.</text>
</comment>
<accession>A0ABT2B1U1</accession>
<reference evidence="2 3" key="1">
    <citation type="submission" date="2022-08" db="EMBL/GenBank/DDBJ databases">
        <authorList>
            <person name="Somphong A."/>
            <person name="Phongsopitanun W."/>
        </authorList>
    </citation>
    <scope>NUCLEOTIDE SEQUENCE [LARGE SCALE GENOMIC DNA]</scope>
    <source>
        <strain evidence="2 3">LP11</strain>
    </source>
</reference>
<keyword evidence="3" id="KW-1185">Reference proteome</keyword>
<evidence type="ECO:0008006" key="4">
    <source>
        <dbReference type="Google" id="ProtNLM"/>
    </source>
</evidence>
<name>A0ABT2B1U1_9ACTN</name>
<feature type="compositionally biased region" description="Basic and acidic residues" evidence="1">
    <location>
        <begin position="13"/>
        <end position="34"/>
    </location>
</feature>
<feature type="region of interest" description="Disordered" evidence="1">
    <location>
        <begin position="1"/>
        <end position="66"/>
    </location>
</feature>
<protein>
    <recommendedName>
        <fullName evidence="4">SseB protein N-terminal domain-containing protein</fullName>
    </recommendedName>
</protein>
<evidence type="ECO:0000313" key="2">
    <source>
        <dbReference type="EMBL" id="MCS0602405.1"/>
    </source>
</evidence>
<dbReference type="RefSeq" id="WP_258778921.1">
    <property type="nucleotide sequence ID" value="NZ_JANUGP010000009.1"/>
</dbReference>